<dbReference type="GO" id="GO:0003676">
    <property type="term" value="F:nucleic acid binding"/>
    <property type="evidence" value="ECO:0007669"/>
    <property type="project" value="UniProtKB-UniRule"/>
</dbReference>
<reference evidence="10 11" key="1">
    <citation type="submission" date="2019-05" db="EMBL/GenBank/DDBJ databases">
        <authorList>
            <consortium name="Pathogen Informatics"/>
        </authorList>
    </citation>
    <scope>NUCLEOTIDE SEQUENCE [LARGE SCALE GENOMIC DNA]</scope>
    <source>
        <strain evidence="10 11">NCTC503</strain>
    </source>
</reference>
<dbReference type="Gene3D" id="3.30.450.20">
    <property type="entry name" value="PAS domain"/>
    <property type="match status" value="1"/>
</dbReference>
<dbReference type="Gene3D" id="3.90.1640.10">
    <property type="entry name" value="inorganic pyrophosphatase (n-terminal core)"/>
    <property type="match status" value="1"/>
</dbReference>
<evidence type="ECO:0000313" key="10">
    <source>
        <dbReference type="EMBL" id="VTQ96523.1"/>
    </source>
</evidence>
<comment type="catalytic activity">
    <reaction evidence="6">
        <text>3',3'-c-di-AMP + H2O = 5'-O-phosphonoadenylyl-(3'-&gt;5')-adenosine + H(+)</text>
        <dbReference type="Rhea" id="RHEA:54420"/>
        <dbReference type="ChEBI" id="CHEBI:15377"/>
        <dbReference type="ChEBI" id="CHEBI:15378"/>
        <dbReference type="ChEBI" id="CHEBI:71500"/>
        <dbReference type="ChEBI" id="CHEBI:138171"/>
    </reaction>
</comment>
<keyword evidence="3 8" id="KW-0812">Transmembrane</keyword>
<dbReference type="GO" id="GO:0106409">
    <property type="term" value="F:cyclic-di-AMP phosphodiesterase activity"/>
    <property type="evidence" value="ECO:0007669"/>
    <property type="project" value="RHEA"/>
</dbReference>
<dbReference type="KEGG" id="hhw:NCTC503_02737"/>
<name>A0A4U9RZF1_HATHI</name>
<dbReference type="EC" id="3.1.4.-" evidence="6"/>
<proteinExistence type="inferred from homology"/>
<keyword evidence="11" id="KW-1185">Reference proteome</keyword>
<feature type="binding site" evidence="7">
    <location>
        <position position="509"/>
    </location>
    <ligand>
        <name>Mn(2+)</name>
        <dbReference type="ChEBI" id="CHEBI:29035"/>
        <label>2</label>
    </ligand>
</feature>
<dbReference type="RefSeq" id="WP_138211198.1">
    <property type="nucleotide sequence ID" value="NZ_CBCRUQ010000007.1"/>
</dbReference>
<evidence type="ECO:0000256" key="7">
    <source>
        <dbReference type="PIRSR" id="PIRSR026583-50"/>
    </source>
</evidence>
<feature type="transmembrane region" description="Helical" evidence="8">
    <location>
        <begin position="12"/>
        <end position="29"/>
    </location>
</feature>
<keyword evidence="5 6" id="KW-0472">Membrane</keyword>
<dbReference type="AlphaFoldDB" id="A0A4U9RZF1"/>
<dbReference type="InterPro" id="IPR049553">
    <property type="entry name" value="GdpP-like_PAS"/>
</dbReference>
<dbReference type="GO" id="GO:0046872">
    <property type="term" value="F:metal ion binding"/>
    <property type="evidence" value="ECO:0007669"/>
    <property type="project" value="UniProtKB-KW"/>
</dbReference>
<dbReference type="InterPro" id="IPR001667">
    <property type="entry name" value="DDH_dom"/>
</dbReference>
<dbReference type="FunFam" id="3.90.1640.10:FF:000002">
    <property type="entry name" value="Cyclic-di-AMP phosphodiesterase"/>
    <property type="match status" value="1"/>
</dbReference>
<evidence type="ECO:0000256" key="4">
    <source>
        <dbReference type="ARBA" id="ARBA00022989"/>
    </source>
</evidence>
<comment type="similarity">
    <text evidence="6">Belongs to the GdpP/PdeA phosphodiesterase family.</text>
</comment>
<dbReference type="Pfam" id="PF02272">
    <property type="entry name" value="DHHA1"/>
    <property type="match status" value="1"/>
</dbReference>
<dbReference type="Proteomes" id="UP000308489">
    <property type="component" value="Chromosome 1"/>
</dbReference>
<evidence type="ECO:0000256" key="6">
    <source>
        <dbReference type="PIRNR" id="PIRNR026583"/>
    </source>
</evidence>
<dbReference type="InterPro" id="IPR000160">
    <property type="entry name" value="GGDEF_dom"/>
</dbReference>
<dbReference type="Gene3D" id="3.10.310.30">
    <property type="match status" value="1"/>
</dbReference>
<comment type="cofactor">
    <cofactor evidence="7">
        <name>Mn(2+)</name>
        <dbReference type="ChEBI" id="CHEBI:29035"/>
    </cofactor>
    <text evidence="7">For phosphodiesterase activity, probably binds 2 Mn(2+) per subunit.</text>
</comment>
<evidence type="ECO:0000256" key="1">
    <source>
        <dbReference type="ARBA" id="ARBA00004651"/>
    </source>
</evidence>
<feature type="binding site" evidence="7">
    <location>
        <position position="363"/>
    </location>
    <ligand>
        <name>Mn(2+)</name>
        <dbReference type="ChEBI" id="CHEBI:29035"/>
        <label>2</label>
    </ligand>
</feature>
<dbReference type="Pfam" id="PF21370">
    <property type="entry name" value="PAS_GdpP"/>
    <property type="match status" value="1"/>
</dbReference>
<dbReference type="PANTHER" id="PTHR47618">
    <property type="entry name" value="BIFUNCTIONAL OLIGORIBONUCLEASE AND PAP PHOSPHATASE NRNA"/>
    <property type="match status" value="1"/>
</dbReference>
<dbReference type="Pfam" id="PF24898">
    <property type="entry name" value="GGDEF_GdpP"/>
    <property type="match status" value="1"/>
</dbReference>
<dbReference type="PIRSF" id="PIRSF026583">
    <property type="entry name" value="YybT"/>
    <property type="match status" value="1"/>
</dbReference>
<keyword evidence="7" id="KW-0464">Manganese</keyword>
<evidence type="ECO:0000256" key="3">
    <source>
        <dbReference type="ARBA" id="ARBA00022692"/>
    </source>
</evidence>
<keyword evidence="4 8" id="KW-1133">Transmembrane helix</keyword>
<keyword evidence="6 10" id="KW-0378">Hydrolase</keyword>
<sequence length="662" mass="74830">MEKKKNYFLPINKLYIALIGIVIVILFYYGHNEEATVLTICYVFIIIYNLKKSKHTENQWEKVVKAFSDKMDVANSSTFVNLPLPLIMANYEGIILWHNKNLSDILEDKNVLGRNIKELNKELNVRFVMEGRKSNFSYIKIGERYFDIIATIVYSDNNKQQEDAITLFYFYDVTEKHNLYISSEENKYSIMLIEVDNLNDVLKSTSDDQAPLLAADIERTLNSYAQSLSAVIKKYSLSKYILTIQDKLIEKEIEKKFDILDTIRELNYGNKLAVTLSVGVGRGGDTPQKNHEYAQSAKELSLGRGGDQVVVKRKDNLDFFGGKTKEVEKRTKVKARVIAHALVDLIRESTNIFIMGHKSADIDCLGAAVGIYSTVKQIGKDCNIVMENFNPSIKEIVSELKKEEKYKGAFISSELCLDMTDDKSLLIIVDVHNEGHVESMEVINSIKRIVVIDHHRKAPDYVKDTLLSYIETYASSTSELVTEMLPYLVDKPELKKIEAMTMLSGIYLDTKNFYFKTGVRTFEAAAVLRRLGADTLSVKKMFKENLEDFIKKADIIKSAEILSNIAIAICPEDMEDNVIAAQVADELLNITGVHASFVFVKIEEDIYISGRSLEVVNVQVILESLGGGGHMTMAGAKLAKTNMDDAVNMLKEAISKYLREGE</sequence>
<evidence type="ECO:0000259" key="9">
    <source>
        <dbReference type="PROSITE" id="PS50887"/>
    </source>
</evidence>
<feature type="binding site" evidence="7">
    <location>
        <position position="357"/>
    </location>
    <ligand>
        <name>Mn(2+)</name>
        <dbReference type="ChEBI" id="CHEBI:29035"/>
        <label>1</label>
    </ligand>
</feature>
<evidence type="ECO:0000256" key="2">
    <source>
        <dbReference type="ARBA" id="ARBA00022475"/>
    </source>
</evidence>
<dbReference type="InterPro" id="IPR038763">
    <property type="entry name" value="DHH_sf"/>
</dbReference>
<dbReference type="SUPFAM" id="SSF64182">
    <property type="entry name" value="DHH phosphoesterases"/>
    <property type="match status" value="1"/>
</dbReference>
<evidence type="ECO:0000256" key="5">
    <source>
        <dbReference type="ARBA" id="ARBA00023136"/>
    </source>
</evidence>
<dbReference type="InterPro" id="IPR014528">
    <property type="entry name" value="GdpP/PdeA"/>
</dbReference>
<comment type="subcellular location">
    <subcellularLocation>
        <location evidence="1">Cell membrane</location>
        <topology evidence="1">Multi-pass membrane protein</topology>
    </subcellularLocation>
</comment>
<dbReference type="EMBL" id="LR590481">
    <property type="protein sequence ID" value="VTQ96523.1"/>
    <property type="molecule type" value="Genomic_DNA"/>
</dbReference>
<evidence type="ECO:0000256" key="8">
    <source>
        <dbReference type="SAM" id="Phobius"/>
    </source>
</evidence>
<accession>A0A4U9RZF1</accession>
<evidence type="ECO:0000313" key="11">
    <source>
        <dbReference type="Proteomes" id="UP000308489"/>
    </source>
</evidence>
<dbReference type="OrthoDB" id="9759476at2"/>
<dbReference type="InterPro" id="IPR051319">
    <property type="entry name" value="Oligoribo/pAp-PDE_c-di-AMP_PDE"/>
</dbReference>
<protein>
    <recommendedName>
        <fullName evidence="6">Cyclic-di-AMP phosphodiesterase</fullName>
        <ecNumber evidence="6">3.1.4.-</ecNumber>
    </recommendedName>
</protein>
<organism evidence="10 11">
    <name type="scientific">Hathewaya histolytica</name>
    <name type="common">Clostridium histolyticum</name>
    <dbReference type="NCBI Taxonomy" id="1498"/>
    <lineage>
        <taxon>Bacteria</taxon>
        <taxon>Bacillati</taxon>
        <taxon>Bacillota</taxon>
        <taxon>Clostridia</taxon>
        <taxon>Eubacteriales</taxon>
        <taxon>Clostridiaceae</taxon>
        <taxon>Hathewaya</taxon>
    </lineage>
</organism>
<feature type="binding site" evidence="7">
    <location>
        <position position="454"/>
    </location>
    <ligand>
        <name>Mn(2+)</name>
        <dbReference type="ChEBI" id="CHEBI:29035"/>
        <label>2</label>
    </ligand>
</feature>
<dbReference type="InterPro" id="IPR003156">
    <property type="entry name" value="DHHA1_dom"/>
</dbReference>
<dbReference type="GO" id="GO:0016787">
    <property type="term" value="F:hydrolase activity"/>
    <property type="evidence" value="ECO:0007669"/>
    <property type="project" value="UniProtKB-UniRule"/>
</dbReference>
<comment type="function">
    <text evidence="6">Has phosphodiesterase (PDE) activity against cyclic-di-AMP (c-di-AMP).</text>
</comment>
<feature type="binding site" evidence="7">
    <location>
        <position position="361"/>
    </location>
    <ligand>
        <name>Mn(2+)</name>
        <dbReference type="ChEBI" id="CHEBI:29035"/>
        <label>1</label>
    </ligand>
</feature>
<dbReference type="PROSITE" id="PS50887">
    <property type="entry name" value="GGDEF"/>
    <property type="match status" value="1"/>
</dbReference>
<dbReference type="Pfam" id="PF01368">
    <property type="entry name" value="DHH"/>
    <property type="match status" value="1"/>
</dbReference>
<keyword evidence="2 6" id="KW-1003">Cell membrane</keyword>
<dbReference type="GO" id="GO:0005886">
    <property type="term" value="C:plasma membrane"/>
    <property type="evidence" value="ECO:0007669"/>
    <property type="project" value="UniProtKB-SubCell"/>
</dbReference>
<feature type="domain" description="GGDEF" evidence="9">
    <location>
        <begin position="186"/>
        <end position="314"/>
    </location>
</feature>
<dbReference type="PANTHER" id="PTHR47618:SF2">
    <property type="entry name" value="CYCLIC-DI-AMP PHOSPHODIESTERASE GDPP"/>
    <property type="match status" value="1"/>
</dbReference>
<gene>
    <name evidence="10" type="primary">nrnA_2</name>
    <name evidence="10" type="ORF">NCTC503_02737</name>
</gene>
<feature type="binding site" evidence="7">
    <location>
        <position position="430"/>
    </location>
    <ligand>
        <name>Mn(2+)</name>
        <dbReference type="ChEBI" id="CHEBI:29035"/>
        <label>2</label>
    </ligand>
</feature>
<feature type="binding site" evidence="7">
    <location>
        <position position="430"/>
    </location>
    <ligand>
        <name>Mn(2+)</name>
        <dbReference type="ChEBI" id="CHEBI:29035"/>
        <label>1</label>
    </ligand>
</feature>
<keyword evidence="7" id="KW-0479">Metal-binding</keyword>